<evidence type="ECO:0000256" key="2">
    <source>
        <dbReference type="ARBA" id="ARBA00009773"/>
    </source>
</evidence>
<feature type="transmembrane region" description="Helical" evidence="6">
    <location>
        <begin position="15"/>
        <end position="37"/>
    </location>
</feature>
<dbReference type="PANTHER" id="PTHR21716">
    <property type="entry name" value="TRANSMEMBRANE PROTEIN"/>
    <property type="match status" value="1"/>
</dbReference>
<gene>
    <name evidence="7" type="ORF">FD02_GL000159</name>
</gene>
<proteinExistence type="inferred from homology"/>
<keyword evidence="5 6" id="KW-0472">Membrane</keyword>
<dbReference type="GO" id="GO:0055085">
    <property type="term" value="P:transmembrane transport"/>
    <property type="evidence" value="ECO:0007669"/>
    <property type="project" value="TreeGrafter"/>
</dbReference>
<keyword evidence="8" id="KW-1185">Reference proteome</keyword>
<evidence type="ECO:0000256" key="3">
    <source>
        <dbReference type="ARBA" id="ARBA00022692"/>
    </source>
</evidence>
<feature type="transmembrane region" description="Helical" evidence="6">
    <location>
        <begin position="169"/>
        <end position="191"/>
    </location>
</feature>
<evidence type="ECO:0000256" key="5">
    <source>
        <dbReference type="ARBA" id="ARBA00023136"/>
    </source>
</evidence>
<dbReference type="OrthoDB" id="9793390at2"/>
<evidence type="ECO:0000256" key="1">
    <source>
        <dbReference type="ARBA" id="ARBA00004141"/>
    </source>
</evidence>
<evidence type="ECO:0000313" key="7">
    <source>
        <dbReference type="EMBL" id="KRK70978.1"/>
    </source>
</evidence>
<sequence>MKQNWFYRRFLDNHFAVIMFDLLLVLLAIFVFTKIAWVFQPVWAFLGIVAPPFIFAGILYYLLVPIVNWLERHHVPRLAATIGLLLGLLALLIFGIARFVPAVEAQVTSIVTGWPTIWRQFTNWLMRLNEHQTLISQADLNKLGNELVSLVAGKKGSLLTGTVSQLQNLVGIVGNVVITIATAPIILFFMLKDGARFPQLFVNLFPVRMRQDLREMLTEMNDKVGSYVQGQITVAIAVGIMFMTGYSIIGLKYALILGLIATPLNLIPYFGSALAMVPSLVMGAMTSPKMLIGVIIVFFIEWLLETQVISPLVMGSKLELHPITIVVVLLTAGNLFGLVGVILGIPGFAVIKIIVTRLFAWYRQVSGLYDEPKESKL</sequence>
<dbReference type="PATRIC" id="fig|1291734.4.peg.167"/>
<comment type="caution">
    <text evidence="7">The sequence shown here is derived from an EMBL/GenBank/DDBJ whole genome shotgun (WGS) entry which is preliminary data.</text>
</comment>
<dbReference type="AlphaFoldDB" id="A0A0R1JTT9"/>
<protein>
    <submittedName>
        <fullName evidence="7">Membrane protein</fullName>
    </submittedName>
</protein>
<feature type="transmembrane region" description="Helical" evidence="6">
    <location>
        <begin position="224"/>
        <end position="249"/>
    </location>
</feature>
<feature type="transmembrane region" description="Helical" evidence="6">
    <location>
        <begin position="290"/>
        <end position="310"/>
    </location>
</feature>
<dbReference type="EMBL" id="AZDJ01000030">
    <property type="protein sequence ID" value="KRK70978.1"/>
    <property type="molecule type" value="Genomic_DNA"/>
</dbReference>
<dbReference type="GO" id="GO:0016020">
    <property type="term" value="C:membrane"/>
    <property type="evidence" value="ECO:0007669"/>
    <property type="project" value="UniProtKB-SubCell"/>
</dbReference>
<feature type="transmembrane region" description="Helical" evidence="6">
    <location>
        <begin position="75"/>
        <end position="97"/>
    </location>
</feature>
<name>A0A0R1JTT9_9LACO</name>
<organism evidence="7 8">
    <name type="scientific">Lacticaseibacillus nasuensis JCM 17158</name>
    <dbReference type="NCBI Taxonomy" id="1291734"/>
    <lineage>
        <taxon>Bacteria</taxon>
        <taxon>Bacillati</taxon>
        <taxon>Bacillota</taxon>
        <taxon>Bacilli</taxon>
        <taxon>Lactobacillales</taxon>
        <taxon>Lactobacillaceae</taxon>
        <taxon>Lacticaseibacillus</taxon>
    </lineage>
</organism>
<feature type="transmembrane region" description="Helical" evidence="6">
    <location>
        <begin position="322"/>
        <end position="355"/>
    </location>
</feature>
<keyword evidence="3 6" id="KW-0812">Transmembrane</keyword>
<reference evidence="7 8" key="1">
    <citation type="journal article" date="2015" name="Genome Announc.">
        <title>Expanding the biotechnology potential of lactobacilli through comparative genomics of 213 strains and associated genera.</title>
        <authorList>
            <person name="Sun Z."/>
            <person name="Harris H.M."/>
            <person name="McCann A."/>
            <person name="Guo C."/>
            <person name="Argimon S."/>
            <person name="Zhang W."/>
            <person name="Yang X."/>
            <person name="Jeffery I.B."/>
            <person name="Cooney J.C."/>
            <person name="Kagawa T.F."/>
            <person name="Liu W."/>
            <person name="Song Y."/>
            <person name="Salvetti E."/>
            <person name="Wrobel A."/>
            <person name="Rasinkangas P."/>
            <person name="Parkhill J."/>
            <person name="Rea M.C."/>
            <person name="O'Sullivan O."/>
            <person name="Ritari J."/>
            <person name="Douillard F.P."/>
            <person name="Paul Ross R."/>
            <person name="Yang R."/>
            <person name="Briner A.E."/>
            <person name="Felis G.E."/>
            <person name="de Vos W.M."/>
            <person name="Barrangou R."/>
            <person name="Klaenhammer T.R."/>
            <person name="Caufield P.W."/>
            <person name="Cui Y."/>
            <person name="Zhang H."/>
            <person name="O'Toole P.W."/>
        </authorList>
    </citation>
    <scope>NUCLEOTIDE SEQUENCE [LARGE SCALE GENOMIC DNA]</scope>
    <source>
        <strain evidence="7 8">JCM 17158</strain>
    </source>
</reference>
<feature type="transmembrane region" description="Helical" evidence="6">
    <location>
        <begin position="43"/>
        <end position="63"/>
    </location>
</feature>
<evidence type="ECO:0000313" key="8">
    <source>
        <dbReference type="Proteomes" id="UP000051804"/>
    </source>
</evidence>
<keyword evidence="4 6" id="KW-1133">Transmembrane helix</keyword>
<feature type="transmembrane region" description="Helical" evidence="6">
    <location>
        <begin position="255"/>
        <end position="278"/>
    </location>
</feature>
<evidence type="ECO:0000256" key="6">
    <source>
        <dbReference type="SAM" id="Phobius"/>
    </source>
</evidence>
<dbReference type="PANTHER" id="PTHR21716:SF69">
    <property type="entry name" value="TRANSPORT PROTEIN YUBA-RELATED"/>
    <property type="match status" value="1"/>
</dbReference>
<dbReference type="Pfam" id="PF01594">
    <property type="entry name" value="AI-2E_transport"/>
    <property type="match status" value="1"/>
</dbReference>
<dbReference type="STRING" id="1291734.FD02_GL000159"/>
<evidence type="ECO:0000256" key="4">
    <source>
        <dbReference type="ARBA" id="ARBA00022989"/>
    </source>
</evidence>
<dbReference type="Proteomes" id="UP000051804">
    <property type="component" value="Unassembled WGS sequence"/>
</dbReference>
<comment type="subcellular location">
    <subcellularLocation>
        <location evidence="1">Membrane</location>
        <topology evidence="1">Multi-pass membrane protein</topology>
    </subcellularLocation>
</comment>
<dbReference type="InterPro" id="IPR002549">
    <property type="entry name" value="AI-2E-like"/>
</dbReference>
<dbReference type="RefSeq" id="WP_056951631.1">
    <property type="nucleotide sequence ID" value="NZ_AZDJ01000030.1"/>
</dbReference>
<comment type="similarity">
    <text evidence="2">Belongs to the autoinducer-2 exporter (AI-2E) (TC 2.A.86) family.</text>
</comment>
<accession>A0A0R1JTT9</accession>